<evidence type="ECO:0000313" key="1">
    <source>
        <dbReference type="EMBL" id="SOY46407.1"/>
    </source>
</evidence>
<protein>
    <submittedName>
        <fullName evidence="1">Uncharacterized protein</fullName>
    </submittedName>
</protein>
<proteinExistence type="predicted"/>
<gene>
    <name evidence="1" type="ORF">CBM2587_A160284</name>
</gene>
<organism evidence="1">
    <name type="scientific">Cupriavidus taiwanensis</name>
    <dbReference type="NCBI Taxonomy" id="164546"/>
    <lineage>
        <taxon>Bacteria</taxon>
        <taxon>Pseudomonadati</taxon>
        <taxon>Pseudomonadota</taxon>
        <taxon>Betaproteobacteria</taxon>
        <taxon>Burkholderiales</taxon>
        <taxon>Burkholderiaceae</taxon>
        <taxon>Cupriavidus</taxon>
    </lineage>
</organism>
<dbReference type="EMBL" id="OFSQ01000008">
    <property type="protein sequence ID" value="SOY46407.1"/>
    <property type="molecule type" value="Genomic_DNA"/>
</dbReference>
<dbReference type="AlphaFoldDB" id="A0A375BJ69"/>
<accession>A0A375BJ69</accession>
<sequence>MRSFGTAAKFTVAGGSLCIDANLVPF</sequence>
<reference evidence="1" key="1">
    <citation type="submission" date="2018-01" db="EMBL/GenBank/DDBJ databases">
        <authorList>
            <person name="Clerissi C."/>
        </authorList>
    </citation>
    <scope>NUCLEOTIDE SEQUENCE</scope>
    <source>
        <strain evidence="1">Cupriavidus sp. LMG 19464</strain>
    </source>
</reference>
<comment type="caution">
    <text evidence="1">The sequence shown here is derived from an EMBL/GenBank/DDBJ whole genome shotgun (WGS) entry which is preliminary data.</text>
</comment>
<name>A0A375BJ69_9BURK</name>
<dbReference type="Proteomes" id="UP000256780">
    <property type="component" value="Chromosome CBM2587_a"/>
</dbReference>